<name>A0ABS2LGL7_9CELL</name>
<evidence type="ECO:0000313" key="2">
    <source>
        <dbReference type="EMBL" id="MBM7479532.1"/>
    </source>
</evidence>
<evidence type="ECO:0000313" key="3">
    <source>
        <dbReference type="Proteomes" id="UP000698059"/>
    </source>
</evidence>
<proteinExistence type="predicted"/>
<dbReference type="EMBL" id="JAFBBO010000001">
    <property type="protein sequence ID" value="MBM7479532.1"/>
    <property type="molecule type" value="Genomic_DNA"/>
</dbReference>
<evidence type="ECO:0000256" key="1">
    <source>
        <dbReference type="SAM" id="MobiDB-lite"/>
    </source>
</evidence>
<feature type="region of interest" description="Disordered" evidence="1">
    <location>
        <begin position="106"/>
        <end position="130"/>
    </location>
</feature>
<keyword evidence="3" id="KW-1185">Reference proteome</keyword>
<gene>
    <name evidence="2" type="ORF">JOD49_002452</name>
</gene>
<comment type="caution">
    <text evidence="2">The sequence shown here is derived from an EMBL/GenBank/DDBJ whole genome shotgun (WGS) entry which is preliminary data.</text>
</comment>
<accession>A0ABS2LGL7</accession>
<dbReference type="Proteomes" id="UP000698059">
    <property type="component" value="Unassembled WGS sequence"/>
</dbReference>
<organism evidence="2 3">
    <name type="scientific">Oerskovia jenensis</name>
    <dbReference type="NCBI Taxonomy" id="162169"/>
    <lineage>
        <taxon>Bacteria</taxon>
        <taxon>Bacillati</taxon>
        <taxon>Actinomycetota</taxon>
        <taxon>Actinomycetes</taxon>
        <taxon>Micrococcales</taxon>
        <taxon>Cellulomonadaceae</taxon>
        <taxon>Oerskovia</taxon>
    </lineage>
</organism>
<sequence>MTGDDATDRDRRATTRLRRTVPGLTVCRLCAGETLGASDPLPGGQLARVEAIAASGDAGLTLVDCLDACERGDVVVVRPAPSARAEHGPVWFERLAGEEASGSLHRWVRAGGPGRSPLPGDLAPLRIDAP</sequence>
<dbReference type="RefSeq" id="WP_205307452.1">
    <property type="nucleotide sequence ID" value="NZ_BAAAVF010000014.1"/>
</dbReference>
<protein>
    <submittedName>
        <fullName evidence="2">(2Fe-2S) ferredoxin</fullName>
    </submittedName>
</protein>
<reference evidence="2 3" key="1">
    <citation type="submission" date="2021-01" db="EMBL/GenBank/DDBJ databases">
        <title>Sequencing the genomes of 1000 actinobacteria strains.</title>
        <authorList>
            <person name="Klenk H.-P."/>
        </authorList>
    </citation>
    <scope>NUCLEOTIDE SEQUENCE [LARGE SCALE GENOMIC DNA]</scope>
    <source>
        <strain evidence="2 3">DSM 46000</strain>
    </source>
</reference>